<dbReference type="EMBL" id="JAWRVE010000077">
    <property type="protein sequence ID" value="KAL1862828.1"/>
    <property type="molecule type" value="Genomic_DNA"/>
</dbReference>
<accession>A0ABR3WJ55</accession>
<comment type="caution">
    <text evidence="2">The sequence shown here is derived from an EMBL/GenBank/DDBJ whole genome shotgun (WGS) entry which is preliminary data.</text>
</comment>
<keyword evidence="3" id="KW-1185">Reference proteome</keyword>
<gene>
    <name evidence="2" type="ORF">Daus18300_008324</name>
</gene>
<evidence type="ECO:0000313" key="2">
    <source>
        <dbReference type="EMBL" id="KAL1862828.1"/>
    </source>
</evidence>
<evidence type="ECO:0000313" key="3">
    <source>
        <dbReference type="Proteomes" id="UP001583177"/>
    </source>
</evidence>
<organism evidence="2 3">
    <name type="scientific">Diaporthe australafricana</name>
    <dbReference type="NCBI Taxonomy" id="127596"/>
    <lineage>
        <taxon>Eukaryota</taxon>
        <taxon>Fungi</taxon>
        <taxon>Dikarya</taxon>
        <taxon>Ascomycota</taxon>
        <taxon>Pezizomycotina</taxon>
        <taxon>Sordariomycetes</taxon>
        <taxon>Sordariomycetidae</taxon>
        <taxon>Diaporthales</taxon>
        <taxon>Diaporthaceae</taxon>
        <taxon>Diaporthe</taxon>
    </lineage>
</organism>
<name>A0ABR3WJ55_9PEZI</name>
<sequence>MAQSSTRAIEDPPISDLLRRLYSRVTASTYQHDMNPWNDPDPDLQLISTASLEVLRDYTTYHMSAFLHMHDILNKEVADRNLSSRFTTSDTNASASRPSEVLFSIDDFEPLSGFLGAEDSLSDAANGPPEVESEHRDIIARMGHAWVVDLREAERQSRPDGPRPVSVKAKAPDEVVAQIDIEGAESGSMSFEDVVALEDEMDGYI</sequence>
<evidence type="ECO:0000256" key="1">
    <source>
        <dbReference type="SAM" id="MobiDB-lite"/>
    </source>
</evidence>
<protein>
    <submittedName>
        <fullName evidence="2">Uncharacterized protein</fullName>
    </submittedName>
</protein>
<proteinExistence type="predicted"/>
<feature type="region of interest" description="Disordered" evidence="1">
    <location>
        <begin position="153"/>
        <end position="172"/>
    </location>
</feature>
<reference evidence="2 3" key="1">
    <citation type="journal article" date="2024" name="IMA Fungus">
        <title>IMA Genome - F19 : A genome assembly and annotation guide to empower mycologists, including annotated draft genome sequences of Ceratocystis pirilliformis, Diaporthe australafricana, Fusarium ophioides, Paecilomyces lecythidis, and Sporothrix stenoceras.</title>
        <authorList>
            <person name="Aylward J."/>
            <person name="Wilson A.M."/>
            <person name="Visagie C.M."/>
            <person name="Spraker J."/>
            <person name="Barnes I."/>
            <person name="Buitendag C."/>
            <person name="Ceriani C."/>
            <person name="Del Mar Angel L."/>
            <person name="du Plessis D."/>
            <person name="Fuchs T."/>
            <person name="Gasser K."/>
            <person name="Kramer D."/>
            <person name="Li W."/>
            <person name="Munsamy K."/>
            <person name="Piso A."/>
            <person name="Price J.L."/>
            <person name="Sonnekus B."/>
            <person name="Thomas C."/>
            <person name="van der Nest A."/>
            <person name="van Dijk A."/>
            <person name="van Heerden A."/>
            <person name="van Vuuren N."/>
            <person name="Yilmaz N."/>
            <person name="Duong T.A."/>
            <person name="van der Merwe N.A."/>
            <person name="Wingfield M.J."/>
            <person name="Wingfield B.D."/>
        </authorList>
    </citation>
    <scope>NUCLEOTIDE SEQUENCE [LARGE SCALE GENOMIC DNA]</scope>
    <source>
        <strain evidence="2 3">CMW 18300</strain>
    </source>
</reference>
<dbReference type="Proteomes" id="UP001583177">
    <property type="component" value="Unassembled WGS sequence"/>
</dbReference>